<dbReference type="Proteomes" id="UP001185873">
    <property type="component" value="Unassembled WGS sequence"/>
</dbReference>
<accession>A0AAE4R099</accession>
<organism evidence="1 2">
    <name type="scientific">Dietzia maris</name>
    <dbReference type="NCBI Taxonomy" id="37915"/>
    <lineage>
        <taxon>Bacteria</taxon>
        <taxon>Bacillati</taxon>
        <taxon>Actinomycetota</taxon>
        <taxon>Actinomycetes</taxon>
        <taxon>Mycobacteriales</taxon>
        <taxon>Dietziaceae</taxon>
        <taxon>Dietzia</taxon>
    </lineage>
</organism>
<dbReference type="AlphaFoldDB" id="A0AAE4R099"/>
<dbReference type="EMBL" id="JAWLKJ010000003">
    <property type="protein sequence ID" value="MDV6299949.1"/>
    <property type="molecule type" value="Genomic_DNA"/>
</dbReference>
<comment type="caution">
    <text evidence="1">The sequence shown here is derived from an EMBL/GenBank/DDBJ whole genome shotgun (WGS) entry which is preliminary data.</text>
</comment>
<proteinExistence type="predicted"/>
<dbReference type="RefSeq" id="WP_317470608.1">
    <property type="nucleotide sequence ID" value="NZ_JAWLKJ010000003.1"/>
</dbReference>
<name>A0AAE4R099_9ACTN</name>
<evidence type="ECO:0000313" key="2">
    <source>
        <dbReference type="Proteomes" id="UP001185873"/>
    </source>
</evidence>
<sequence length="294" mass="32861">MTPLTIEVESVEGDLWPLAGPGAGGRGVTIDKDKVQGLWHPPTVTRWRSGATQIGATYAGKSYEPRDIQFRVLMAPERVPGMSLDRLETEFDACFDEEVPARLIVRYGGSKRWLWVTKFKEPVLEYNGNSAAAVYTLRAAFPFYESDPHLDVMVSTVEALAGSVAAANITDLPVYPRWVLTGGGQWTLPDHSWITDPEHEDYEFADRTITLPAIDSDEELVVDTFPDVETVTSNKNPMFYARMNWRGEPVFPVPRWTPRDGQPVALPISCTEPGGIAQLRLPRYWKKPIGGDRL</sequence>
<protein>
    <submittedName>
        <fullName evidence="1">Uncharacterized protein</fullName>
    </submittedName>
</protein>
<reference evidence="1" key="1">
    <citation type="submission" date="2023-10" db="EMBL/GenBank/DDBJ databases">
        <title>Development of a sustainable strategy for remediation of hydrocarbon-contaminated territories based on the waste exchange concept.</title>
        <authorList>
            <person name="Krivoruchko A."/>
        </authorList>
    </citation>
    <scope>NUCLEOTIDE SEQUENCE</scope>
    <source>
        <strain evidence="1">IEGM 1175</strain>
    </source>
</reference>
<gene>
    <name evidence="1" type="ORF">R3P82_12600</name>
</gene>
<evidence type="ECO:0000313" key="1">
    <source>
        <dbReference type="EMBL" id="MDV6299949.1"/>
    </source>
</evidence>